<proteinExistence type="inferred from homology"/>
<dbReference type="OrthoDB" id="310895at2759"/>
<dbReference type="Gene3D" id="3.40.605.10">
    <property type="entry name" value="Aldehyde Dehydrogenase, Chain A, domain 1"/>
    <property type="match status" value="1"/>
</dbReference>
<dbReference type="STRING" id="745531.A0A0C3NWU1"/>
<keyword evidence="8" id="KW-1185">Reference proteome</keyword>
<dbReference type="InterPro" id="IPR016160">
    <property type="entry name" value="Ald_DH_CS_CYS"/>
</dbReference>
<keyword evidence="2 4" id="KW-0560">Oxidoreductase</keyword>
<dbReference type="SUPFAM" id="SSF53720">
    <property type="entry name" value="ALDH-like"/>
    <property type="match status" value="1"/>
</dbReference>
<feature type="coiled-coil region" evidence="5">
    <location>
        <begin position="84"/>
        <end position="111"/>
    </location>
</feature>
<dbReference type="PROSITE" id="PS00070">
    <property type="entry name" value="ALDEHYDE_DEHYDR_CYS"/>
    <property type="match status" value="1"/>
</dbReference>
<organism evidence="7 8">
    <name type="scientific">Phlebiopsis gigantea (strain 11061_1 CR5-6)</name>
    <name type="common">White-rot fungus</name>
    <name type="synonym">Peniophora gigantea</name>
    <dbReference type="NCBI Taxonomy" id="745531"/>
    <lineage>
        <taxon>Eukaryota</taxon>
        <taxon>Fungi</taxon>
        <taxon>Dikarya</taxon>
        <taxon>Basidiomycota</taxon>
        <taxon>Agaricomycotina</taxon>
        <taxon>Agaricomycetes</taxon>
        <taxon>Polyporales</taxon>
        <taxon>Phanerochaetaceae</taxon>
        <taxon>Phlebiopsis</taxon>
    </lineage>
</organism>
<dbReference type="FunFam" id="3.40.605.10:FF:000050">
    <property type="entry name" value="Aldehyde dehydrogenase, mitochondrial"/>
    <property type="match status" value="1"/>
</dbReference>
<dbReference type="InterPro" id="IPR015590">
    <property type="entry name" value="Aldehyde_DH_dom"/>
</dbReference>
<evidence type="ECO:0000256" key="1">
    <source>
        <dbReference type="ARBA" id="ARBA00009986"/>
    </source>
</evidence>
<name>A0A0C3NWU1_PHLG1</name>
<evidence type="ECO:0000313" key="8">
    <source>
        <dbReference type="Proteomes" id="UP000053257"/>
    </source>
</evidence>
<evidence type="ECO:0000256" key="3">
    <source>
        <dbReference type="PROSITE-ProRule" id="PRU10007"/>
    </source>
</evidence>
<sequence>MAATAQISVPGTDRKITVSTGLFIDNQFVPSVDSKETIECINPATEEVLCSITAASVKDIDVAVASARAAFNTTWGKNVTGFERSRLLNKLADLIERNAQELAELESLNNGKPVRLARDADIVDSVGCLRYYAGWADKITGQTIEVDNKTKMAFTKHDPIGVCGQIIPWNYPISMWAWKVAPALACGCTIVMKPSEFTPLTALKLSELVVEAGFPPGVINTVPSLGSVGGAAMSSHLDIDKVAFTGSTVTGRKIMAAAAMSNLKKVSLELGGKSPQLIFESANLDEAATWAAMGVLFNTGQDCCAGSRVYVQDKIYDKFLPILVEKASQLFVGHGFDEKSGCGPVVSKVQYDKVWSYIEAGKQQGARLVLGGEKRTEKGYYVDPTIFADVTPDMKIVKDEIFGPVLSVGKFSTEEEAVKLANDTTYGLAAGLHSNDAGQCMRVSSALEAGTVWINQYNLLNNNVPFGGKKQSGIGRELGSYALEEYTSIKAVHWNYGEKLDWPL</sequence>
<evidence type="ECO:0000256" key="5">
    <source>
        <dbReference type="SAM" id="Coils"/>
    </source>
</evidence>
<comment type="similarity">
    <text evidence="1 4">Belongs to the aldehyde dehydrogenase family.</text>
</comment>
<dbReference type="Pfam" id="PF00171">
    <property type="entry name" value="Aldedh"/>
    <property type="match status" value="1"/>
</dbReference>
<protein>
    <recommendedName>
        <fullName evidence="6">Aldehyde dehydrogenase domain-containing protein</fullName>
    </recommendedName>
</protein>
<dbReference type="AlphaFoldDB" id="A0A0C3NWU1"/>
<dbReference type="HOGENOM" id="CLU_005391_0_1_1"/>
<dbReference type="CDD" id="cd07091">
    <property type="entry name" value="ALDH_F1-2_Ald2-like"/>
    <property type="match status" value="1"/>
</dbReference>
<keyword evidence="5" id="KW-0175">Coiled coil</keyword>
<dbReference type="PANTHER" id="PTHR11699">
    <property type="entry name" value="ALDEHYDE DEHYDROGENASE-RELATED"/>
    <property type="match status" value="1"/>
</dbReference>
<feature type="active site" evidence="3">
    <location>
        <position position="269"/>
    </location>
</feature>
<dbReference type="InterPro" id="IPR016161">
    <property type="entry name" value="Ald_DH/histidinol_DH"/>
</dbReference>
<dbReference type="GO" id="GO:0004030">
    <property type="term" value="F:aldehyde dehydrogenase [NAD(P)+] activity"/>
    <property type="evidence" value="ECO:0007669"/>
    <property type="project" value="UniProtKB-ARBA"/>
</dbReference>
<dbReference type="Gene3D" id="3.40.309.10">
    <property type="entry name" value="Aldehyde Dehydrogenase, Chain A, domain 2"/>
    <property type="match status" value="1"/>
</dbReference>
<gene>
    <name evidence="7" type="ORF">PHLGIDRAFT_126011</name>
</gene>
<feature type="domain" description="Aldehyde dehydrogenase" evidence="6">
    <location>
        <begin position="34"/>
        <end position="492"/>
    </location>
</feature>
<accession>A0A0C3NWU1</accession>
<dbReference type="InterPro" id="IPR016162">
    <property type="entry name" value="Ald_DH_N"/>
</dbReference>
<dbReference type="InterPro" id="IPR016163">
    <property type="entry name" value="Ald_DH_C"/>
</dbReference>
<dbReference type="FunFam" id="3.40.309.10:FF:000012">
    <property type="entry name" value="Betaine aldehyde dehydrogenase"/>
    <property type="match status" value="1"/>
</dbReference>
<dbReference type="Proteomes" id="UP000053257">
    <property type="component" value="Unassembled WGS sequence"/>
</dbReference>
<dbReference type="InterPro" id="IPR029510">
    <property type="entry name" value="Ald_DH_CS_GLU"/>
</dbReference>
<dbReference type="EMBL" id="KN840461">
    <property type="protein sequence ID" value="KIP09869.1"/>
    <property type="molecule type" value="Genomic_DNA"/>
</dbReference>
<evidence type="ECO:0000256" key="4">
    <source>
        <dbReference type="RuleBase" id="RU003345"/>
    </source>
</evidence>
<evidence type="ECO:0000313" key="7">
    <source>
        <dbReference type="EMBL" id="KIP09869.1"/>
    </source>
</evidence>
<reference evidence="7 8" key="1">
    <citation type="journal article" date="2014" name="PLoS Genet.">
        <title>Analysis of the Phlebiopsis gigantea genome, transcriptome and secretome provides insight into its pioneer colonization strategies of wood.</title>
        <authorList>
            <person name="Hori C."/>
            <person name="Ishida T."/>
            <person name="Igarashi K."/>
            <person name="Samejima M."/>
            <person name="Suzuki H."/>
            <person name="Master E."/>
            <person name="Ferreira P."/>
            <person name="Ruiz-Duenas F.J."/>
            <person name="Held B."/>
            <person name="Canessa P."/>
            <person name="Larrondo L.F."/>
            <person name="Schmoll M."/>
            <person name="Druzhinina I.S."/>
            <person name="Kubicek C.P."/>
            <person name="Gaskell J.A."/>
            <person name="Kersten P."/>
            <person name="St John F."/>
            <person name="Glasner J."/>
            <person name="Sabat G."/>
            <person name="Splinter BonDurant S."/>
            <person name="Syed K."/>
            <person name="Yadav J."/>
            <person name="Mgbeahuruike A.C."/>
            <person name="Kovalchuk A."/>
            <person name="Asiegbu F.O."/>
            <person name="Lackner G."/>
            <person name="Hoffmeister D."/>
            <person name="Rencoret J."/>
            <person name="Gutierrez A."/>
            <person name="Sun H."/>
            <person name="Lindquist E."/>
            <person name="Barry K."/>
            <person name="Riley R."/>
            <person name="Grigoriev I.V."/>
            <person name="Henrissat B."/>
            <person name="Kues U."/>
            <person name="Berka R.M."/>
            <person name="Martinez A.T."/>
            <person name="Covert S.F."/>
            <person name="Blanchette R.A."/>
            <person name="Cullen D."/>
        </authorList>
    </citation>
    <scope>NUCLEOTIDE SEQUENCE [LARGE SCALE GENOMIC DNA]</scope>
    <source>
        <strain evidence="7 8">11061_1 CR5-6</strain>
    </source>
</reference>
<evidence type="ECO:0000259" key="6">
    <source>
        <dbReference type="Pfam" id="PF00171"/>
    </source>
</evidence>
<dbReference type="PROSITE" id="PS00687">
    <property type="entry name" value="ALDEHYDE_DEHYDR_GLU"/>
    <property type="match status" value="1"/>
</dbReference>
<dbReference type="FunFam" id="3.40.605.10:FF:000026">
    <property type="entry name" value="Aldehyde dehydrogenase, putative"/>
    <property type="match status" value="1"/>
</dbReference>
<evidence type="ECO:0000256" key="2">
    <source>
        <dbReference type="ARBA" id="ARBA00023002"/>
    </source>
</evidence>